<dbReference type="RefSeq" id="WP_152584415.1">
    <property type="nucleotide sequence ID" value="NZ_CP045423.1"/>
</dbReference>
<sequence>MARHTFAVGVHIYIGRTRYQMVASFPKEGVEHWELKNTKNGVRTDKPRTELEHLYDEGDLRFDGDRDEDTEDKRRERRRRHGVPLSDMDPAKQKRVAFRRAVIRAVDERTAPGTKTAKVIVNGAATGTTVLQALLDELGRTLGLEHLGKEQTVSQATYYRWCAIYRAYDEHRDLGGDHDQRGNRKQLHPLVARIMKEEMAAEIEAARHRNQPGGKVHPVMASIMGRVLKRVKAERLRHPGETLRMPEKTTFYNHWNEFDARLRDIAKYGLVRARQLHRFPRPSVDPEHALDLVQFDETRLPIFVIDEILGIPLGRPWLAWLVDVYTGAIIGVYLGFEPPGDLVIGSTLRHAASMKSYVAKEYPGLPPWRFSGLPRHMTFDNSLQAHGRTIQTIAGNLDIPYDFTPARMPWTKSEVEGAFQVANTQWLQEMNGFVLAARDEIDGQDYDPTRNAVMGFRHLFYILHCWLLEVYHQKPTPGTRLSPDQRWSAGTAQVDPEFPEDGTDLDLMFGIVREGQLLDHRGVVYENIRYYSEGLSRVRDRNGHSLKVRVKVNPLNLGKIHVWDPKVEMWIPATAREMGYGDYAEGLELHCHKLYLRHADRLSGRKSLEALIESRLHLQDLIAHALPDALSIRTNTLIARAMGVGSQHIIANLDAGGNLPRLTGPFAGLPLNPLLPPPQPVAVPPVKQIGGPAPAAAAPASEAPGAAPVRPRRAIPTFKTNRSIGRG</sequence>
<name>A0A5P9JUA2_9HYPH</name>
<reference evidence="2 3" key="1">
    <citation type="submission" date="2019-10" db="EMBL/GenBank/DDBJ databases">
        <title>Isolation, Identification of Microvirga thermotolerans HR1, a novel thermophilic bacterium and Comparative Genomics of the genus Microvirga.</title>
        <authorList>
            <person name="Li J."/>
            <person name="Zhang W."/>
            <person name="Lin M."/>
            <person name="Wang J."/>
        </authorList>
    </citation>
    <scope>NUCLEOTIDE SEQUENCE [LARGE SCALE GENOMIC DNA]</scope>
    <source>
        <strain evidence="2 3">HR1</strain>
    </source>
</reference>
<protein>
    <submittedName>
        <fullName evidence="2">DDE-type integrase/transposase/recombinase</fullName>
    </submittedName>
</protein>
<feature type="region of interest" description="Disordered" evidence="1">
    <location>
        <begin position="686"/>
        <end position="727"/>
    </location>
</feature>
<dbReference type="Proteomes" id="UP000325614">
    <property type="component" value="Chromosome"/>
</dbReference>
<dbReference type="InterPro" id="IPR036397">
    <property type="entry name" value="RNaseH_sf"/>
</dbReference>
<dbReference type="EMBL" id="CP045423">
    <property type="protein sequence ID" value="QFU14765.1"/>
    <property type="molecule type" value="Genomic_DNA"/>
</dbReference>
<evidence type="ECO:0000313" key="3">
    <source>
        <dbReference type="Proteomes" id="UP000325614"/>
    </source>
</evidence>
<dbReference type="InterPro" id="IPR012337">
    <property type="entry name" value="RNaseH-like_sf"/>
</dbReference>
<feature type="compositionally biased region" description="Polar residues" evidence="1">
    <location>
        <begin position="718"/>
        <end position="727"/>
    </location>
</feature>
<gene>
    <name evidence="2" type="ORF">GDR74_00250</name>
</gene>
<evidence type="ECO:0000313" key="2">
    <source>
        <dbReference type="EMBL" id="QFU14765.1"/>
    </source>
</evidence>
<accession>A0A5P9JUA2</accession>
<keyword evidence="3" id="KW-1185">Reference proteome</keyword>
<dbReference type="KEGG" id="mico:GDR74_00250"/>
<dbReference type="GO" id="GO:0003676">
    <property type="term" value="F:nucleic acid binding"/>
    <property type="evidence" value="ECO:0007669"/>
    <property type="project" value="InterPro"/>
</dbReference>
<proteinExistence type="predicted"/>
<feature type="compositionally biased region" description="Low complexity" evidence="1">
    <location>
        <begin position="686"/>
        <end position="709"/>
    </location>
</feature>
<dbReference type="AlphaFoldDB" id="A0A5P9JUA2"/>
<organism evidence="2 3">
    <name type="scientific">Microvirga thermotolerans</name>
    <dbReference type="NCBI Taxonomy" id="2651334"/>
    <lineage>
        <taxon>Bacteria</taxon>
        <taxon>Pseudomonadati</taxon>
        <taxon>Pseudomonadota</taxon>
        <taxon>Alphaproteobacteria</taxon>
        <taxon>Hyphomicrobiales</taxon>
        <taxon>Methylobacteriaceae</taxon>
        <taxon>Microvirga</taxon>
    </lineage>
</organism>
<evidence type="ECO:0000256" key="1">
    <source>
        <dbReference type="SAM" id="MobiDB-lite"/>
    </source>
</evidence>
<feature type="region of interest" description="Disordered" evidence="1">
    <location>
        <begin position="60"/>
        <end position="87"/>
    </location>
</feature>
<dbReference type="SUPFAM" id="SSF53098">
    <property type="entry name" value="Ribonuclease H-like"/>
    <property type="match status" value="1"/>
</dbReference>
<dbReference type="Gene3D" id="3.30.420.10">
    <property type="entry name" value="Ribonuclease H-like superfamily/Ribonuclease H"/>
    <property type="match status" value="1"/>
</dbReference>